<name>A0A9D4R5M9_DREPO</name>
<keyword evidence="2" id="KW-1185">Reference proteome</keyword>
<dbReference type="SUPFAM" id="SSF46966">
    <property type="entry name" value="Spectrin repeat"/>
    <property type="match status" value="1"/>
</dbReference>
<dbReference type="Proteomes" id="UP000828390">
    <property type="component" value="Unassembled WGS sequence"/>
</dbReference>
<protein>
    <submittedName>
        <fullName evidence="1">Uncharacterized protein</fullName>
    </submittedName>
</protein>
<sequence length="56" mass="6359">MGWSAGTKAKLKNAEIPRDVLTAEILLNEHKDLAADIQAHKPKYARHWLMLNHIPC</sequence>
<proteinExistence type="predicted"/>
<reference evidence="1" key="1">
    <citation type="journal article" date="2019" name="bioRxiv">
        <title>The Genome of the Zebra Mussel, Dreissena polymorpha: A Resource for Invasive Species Research.</title>
        <authorList>
            <person name="McCartney M.A."/>
            <person name="Auch B."/>
            <person name="Kono T."/>
            <person name="Mallez S."/>
            <person name="Zhang Y."/>
            <person name="Obille A."/>
            <person name="Becker A."/>
            <person name="Abrahante J.E."/>
            <person name="Garbe J."/>
            <person name="Badalamenti J.P."/>
            <person name="Herman A."/>
            <person name="Mangelson H."/>
            <person name="Liachko I."/>
            <person name="Sullivan S."/>
            <person name="Sone E.D."/>
            <person name="Koren S."/>
            <person name="Silverstein K.A.T."/>
            <person name="Beckman K.B."/>
            <person name="Gohl D.M."/>
        </authorList>
    </citation>
    <scope>NUCLEOTIDE SEQUENCE</scope>
    <source>
        <strain evidence="1">Duluth1</strain>
        <tissue evidence="1">Whole animal</tissue>
    </source>
</reference>
<dbReference type="EMBL" id="JAIWYP010000003">
    <property type="protein sequence ID" value="KAH3854777.1"/>
    <property type="molecule type" value="Genomic_DNA"/>
</dbReference>
<evidence type="ECO:0000313" key="2">
    <source>
        <dbReference type="Proteomes" id="UP000828390"/>
    </source>
</evidence>
<reference evidence="1" key="2">
    <citation type="submission" date="2020-11" db="EMBL/GenBank/DDBJ databases">
        <authorList>
            <person name="McCartney M.A."/>
            <person name="Auch B."/>
            <person name="Kono T."/>
            <person name="Mallez S."/>
            <person name="Becker A."/>
            <person name="Gohl D.M."/>
            <person name="Silverstein K.A.T."/>
            <person name="Koren S."/>
            <person name="Bechman K.B."/>
            <person name="Herman A."/>
            <person name="Abrahante J.E."/>
            <person name="Garbe J."/>
        </authorList>
    </citation>
    <scope>NUCLEOTIDE SEQUENCE</scope>
    <source>
        <strain evidence="1">Duluth1</strain>
        <tissue evidence="1">Whole animal</tissue>
    </source>
</reference>
<organism evidence="1 2">
    <name type="scientific">Dreissena polymorpha</name>
    <name type="common">Zebra mussel</name>
    <name type="synonym">Mytilus polymorpha</name>
    <dbReference type="NCBI Taxonomy" id="45954"/>
    <lineage>
        <taxon>Eukaryota</taxon>
        <taxon>Metazoa</taxon>
        <taxon>Spiralia</taxon>
        <taxon>Lophotrochozoa</taxon>
        <taxon>Mollusca</taxon>
        <taxon>Bivalvia</taxon>
        <taxon>Autobranchia</taxon>
        <taxon>Heteroconchia</taxon>
        <taxon>Euheterodonta</taxon>
        <taxon>Imparidentia</taxon>
        <taxon>Neoheterodontei</taxon>
        <taxon>Myida</taxon>
        <taxon>Dreissenoidea</taxon>
        <taxon>Dreissenidae</taxon>
        <taxon>Dreissena</taxon>
    </lineage>
</organism>
<dbReference type="Gene3D" id="1.20.58.60">
    <property type="match status" value="1"/>
</dbReference>
<dbReference type="AlphaFoldDB" id="A0A9D4R5M9"/>
<accession>A0A9D4R5M9</accession>
<evidence type="ECO:0000313" key="1">
    <source>
        <dbReference type="EMBL" id="KAH3854777.1"/>
    </source>
</evidence>
<comment type="caution">
    <text evidence="1">The sequence shown here is derived from an EMBL/GenBank/DDBJ whole genome shotgun (WGS) entry which is preliminary data.</text>
</comment>
<gene>
    <name evidence="1" type="ORF">DPMN_097326</name>
</gene>